<proteinExistence type="predicted"/>
<keyword evidence="1" id="KW-0175">Coiled coil</keyword>
<protein>
    <submittedName>
        <fullName evidence="2">Uncharacterized protein</fullName>
    </submittedName>
</protein>
<dbReference type="Proteomes" id="UP001141327">
    <property type="component" value="Unassembled WGS sequence"/>
</dbReference>
<evidence type="ECO:0000313" key="3">
    <source>
        <dbReference type="Proteomes" id="UP001141327"/>
    </source>
</evidence>
<reference evidence="2" key="1">
    <citation type="journal article" date="2022" name="bioRxiv">
        <title>Genomics of Preaxostyla Flagellates Illuminates Evolutionary Transitions and the Path Towards Mitochondrial Loss.</title>
        <authorList>
            <person name="Novak L.V.F."/>
            <person name="Treitli S.C."/>
            <person name="Pyrih J."/>
            <person name="Halakuc P."/>
            <person name="Pipaliya S.V."/>
            <person name="Vacek V."/>
            <person name="Brzon O."/>
            <person name="Soukal P."/>
            <person name="Eme L."/>
            <person name="Dacks J.B."/>
            <person name="Karnkowska A."/>
            <person name="Elias M."/>
            <person name="Hampl V."/>
        </authorList>
    </citation>
    <scope>NUCLEOTIDE SEQUENCE</scope>
    <source>
        <strain evidence="2">RCP-MX</strain>
    </source>
</reference>
<comment type="caution">
    <text evidence="2">The sequence shown here is derived from an EMBL/GenBank/DDBJ whole genome shotgun (WGS) entry which is preliminary data.</text>
</comment>
<name>A0ABQ8UEW2_9EUKA</name>
<feature type="coiled-coil region" evidence="1">
    <location>
        <begin position="54"/>
        <end position="180"/>
    </location>
</feature>
<dbReference type="EMBL" id="JAPMOS010000039">
    <property type="protein sequence ID" value="KAJ4457783.1"/>
    <property type="molecule type" value="Genomic_DNA"/>
</dbReference>
<gene>
    <name evidence="2" type="ORF">PAPYR_6590</name>
</gene>
<organism evidence="2 3">
    <name type="scientific">Paratrimastix pyriformis</name>
    <dbReference type="NCBI Taxonomy" id="342808"/>
    <lineage>
        <taxon>Eukaryota</taxon>
        <taxon>Metamonada</taxon>
        <taxon>Preaxostyla</taxon>
        <taxon>Paratrimastigidae</taxon>
        <taxon>Paratrimastix</taxon>
    </lineage>
</organism>
<accession>A0ABQ8UEW2</accession>
<evidence type="ECO:0000313" key="2">
    <source>
        <dbReference type="EMBL" id="KAJ4457783.1"/>
    </source>
</evidence>
<sequence>MVAVLWLGFDWMQAAQKLSTMKAAAQAEISSRDLKIAALQERERAASENFTIILDERNHTIAELAARLERLRLDDLPVSNVTEERLDQLRATVASLRRELAALVDIAGVNRALRASLIQAQEELAAAQKANQESLAAAQRRFKESDVGRNQARAALTAARQQARDALARIRDRIKQLSGREATVAVERTFNPKEEDPITDGVPDLPGTILVPAILHLPPKTDPLTAAHWLRLNVGFTAATRAPGDVPGRVLRAGGVWVPPGFDPCSLRLFPFTMCEAPCCQVTIGGLVEPLVVCRVNASCDLAQCNGTPVSPTPSPSALDADSLEDEQRRVFGPLYAAQTLHLAESATALQLSKPRSKIGARTFMSDVPVARRWLGEELSYRTAEGLLEHHIPVCACDQAVSPFWLHICALPLAAAFEAAQPLHFPNHSCFSHIMGWGAMDRGLDRRTEIYTLPAFRVTDRTPITDPSALTAGLNYTLPATAHPASASQPVSHSDMFPARYLPFNMHYLPVPRNLVPFLKRVGGPGALATCLSRTWSHVLEKAAPAPAGSVG</sequence>
<keyword evidence="3" id="KW-1185">Reference proteome</keyword>
<evidence type="ECO:0000256" key="1">
    <source>
        <dbReference type="SAM" id="Coils"/>
    </source>
</evidence>